<feature type="transmembrane region" description="Helical" evidence="12">
    <location>
        <begin position="6"/>
        <end position="23"/>
    </location>
</feature>
<keyword evidence="10" id="KW-0739">Sodium transport</keyword>
<keyword evidence="14" id="KW-1185">Reference proteome</keyword>
<evidence type="ECO:0000313" key="13">
    <source>
        <dbReference type="EMBL" id="NBG65791.1"/>
    </source>
</evidence>
<dbReference type="Pfam" id="PF00474">
    <property type="entry name" value="SSF"/>
    <property type="match status" value="1"/>
</dbReference>
<keyword evidence="9 12" id="KW-0472">Membrane</keyword>
<comment type="caution">
    <text evidence="13">The sequence shown here is derived from an EMBL/GenBank/DDBJ whole genome shotgun (WGS) entry which is preliminary data.</text>
</comment>
<feature type="transmembrane region" description="Helical" evidence="12">
    <location>
        <begin position="182"/>
        <end position="200"/>
    </location>
</feature>
<keyword evidence="6 12" id="KW-1133">Transmembrane helix</keyword>
<dbReference type="InterPro" id="IPR001734">
    <property type="entry name" value="Na/solute_symporter"/>
</dbReference>
<feature type="transmembrane region" description="Helical" evidence="12">
    <location>
        <begin position="152"/>
        <end position="170"/>
    </location>
</feature>
<dbReference type="GO" id="GO:0005886">
    <property type="term" value="C:plasma membrane"/>
    <property type="evidence" value="ECO:0007669"/>
    <property type="project" value="UniProtKB-SubCell"/>
</dbReference>
<feature type="transmembrane region" description="Helical" evidence="12">
    <location>
        <begin position="317"/>
        <end position="338"/>
    </location>
</feature>
<feature type="transmembrane region" description="Helical" evidence="12">
    <location>
        <begin position="119"/>
        <end position="146"/>
    </location>
</feature>
<feature type="transmembrane region" description="Helical" evidence="12">
    <location>
        <begin position="43"/>
        <end position="66"/>
    </location>
</feature>
<dbReference type="GO" id="GO:0015293">
    <property type="term" value="F:symporter activity"/>
    <property type="evidence" value="ECO:0007669"/>
    <property type="project" value="TreeGrafter"/>
</dbReference>
<evidence type="ECO:0000256" key="11">
    <source>
        <dbReference type="RuleBase" id="RU362091"/>
    </source>
</evidence>
<feature type="transmembrane region" description="Helical" evidence="12">
    <location>
        <begin position="78"/>
        <end position="98"/>
    </location>
</feature>
<evidence type="ECO:0000256" key="3">
    <source>
        <dbReference type="ARBA" id="ARBA00022448"/>
    </source>
</evidence>
<evidence type="ECO:0000256" key="12">
    <source>
        <dbReference type="SAM" id="Phobius"/>
    </source>
</evidence>
<name>A0A6N9NJZ1_9FLAO</name>
<evidence type="ECO:0000256" key="7">
    <source>
        <dbReference type="ARBA" id="ARBA00023053"/>
    </source>
</evidence>
<evidence type="ECO:0000256" key="1">
    <source>
        <dbReference type="ARBA" id="ARBA00004651"/>
    </source>
</evidence>
<dbReference type="InterPro" id="IPR038377">
    <property type="entry name" value="Na/Glc_symporter_sf"/>
</dbReference>
<dbReference type="Gene3D" id="1.20.1730.10">
    <property type="entry name" value="Sodium/glucose cotransporter"/>
    <property type="match status" value="1"/>
</dbReference>
<evidence type="ECO:0000313" key="14">
    <source>
        <dbReference type="Proteomes" id="UP000470771"/>
    </source>
</evidence>
<evidence type="ECO:0000256" key="4">
    <source>
        <dbReference type="ARBA" id="ARBA00022475"/>
    </source>
</evidence>
<dbReference type="PANTHER" id="PTHR42985:SF47">
    <property type="entry name" value="INTEGRAL MEMBRANE TRANSPORT PROTEIN"/>
    <property type="match status" value="1"/>
</dbReference>
<keyword evidence="3" id="KW-0813">Transport</keyword>
<dbReference type="GO" id="GO:0006814">
    <property type="term" value="P:sodium ion transport"/>
    <property type="evidence" value="ECO:0007669"/>
    <property type="project" value="UniProtKB-KW"/>
</dbReference>
<comment type="similarity">
    <text evidence="2 11">Belongs to the sodium:solute symporter (SSF) (TC 2.A.21) family.</text>
</comment>
<comment type="subcellular location">
    <subcellularLocation>
        <location evidence="1">Cell membrane</location>
        <topology evidence="1">Multi-pass membrane protein</topology>
    </subcellularLocation>
</comment>
<keyword evidence="5 12" id="KW-0812">Transmembrane</keyword>
<evidence type="ECO:0000256" key="8">
    <source>
        <dbReference type="ARBA" id="ARBA00023065"/>
    </source>
</evidence>
<evidence type="ECO:0000256" key="9">
    <source>
        <dbReference type="ARBA" id="ARBA00023136"/>
    </source>
</evidence>
<accession>A0A6N9NJZ1</accession>
<dbReference type="RefSeq" id="WP_160632752.1">
    <property type="nucleotide sequence ID" value="NZ_WWNE01000006.1"/>
</dbReference>
<keyword evidence="7" id="KW-0915">Sodium</keyword>
<feature type="transmembrane region" description="Helical" evidence="12">
    <location>
        <begin position="272"/>
        <end position="297"/>
    </location>
</feature>
<evidence type="ECO:0000256" key="10">
    <source>
        <dbReference type="ARBA" id="ARBA00023201"/>
    </source>
</evidence>
<sequence>MSPIVILSIIVAYFLLLIGISYFTSKGADNNSFFVGNKNSKWYLVAFGMVGASLSGVTFVSVPGWVSVTQFSYMQMVFGYLFGYFIIANVLMPLYYRLNLTSIYTYLDQRFGFWSYKTGAFYFLISRIIGASFRLFLVASVLQLSIFDEWGVPFWVTVAITILLIWVYTFKGGIKTIVWTDTLQTFFMLTAVGVTIYIISDQLNWSLSEMITQVRESQYSQIFFFENWNSKQYFFKSFLSGMFITVVMTGLDQDMMQKNLSCKNIKEAKWNMYSMSVVMVFVTFLFLFLGALLYLYSAQKGIVIPQKSDQLFPMLATGGYLGYTVAICFILGLIAAAYSSADSALTALTTSFCVDIIDINKQPKERKESLRKMTHIGMSVILFLVILLFEVINDDSVIDALFKAASYTYGPLLGLYAFGLFTDLNVKDKWVPLICLASPIISYGINAYSVDLLNGYKFGYDLLILNGGLTYLGLYLIKQGKKEKF</sequence>
<dbReference type="Proteomes" id="UP000470771">
    <property type="component" value="Unassembled WGS sequence"/>
</dbReference>
<proteinExistence type="inferred from homology"/>
<protein>
    <submittedName>
        <fullName evidence="13">Sodium:solute symporter</fullName>
    </submittedName>
</protein>
<dbReference type="CDD" id="cd10326">
    <property type="entry name" value="SLC5sbd_NIS-like"/>
    <property type="match status" value="1"/>
</dbReference>
<dbReference type="InterPro" id="IPR051163">
    <property type="entry name" value="Sodium:Solute_Symporter_SSF"/>
</dbReference>
<gene>
    <name evidence="13" type="ORF">GQN54_06650</name>
</gene>
<dbReference type="AlphaFoldDB" id="A0A6N9NJZ1"/>
<dbReference type="PROSITE" id="PS50283">
    <property type="entry name" value="NA_SOLUT_SYMP_3"/>
    <property type="match status" value="1"/>
</dbReference>
<evidence type="ECO:0000256" key="6">
    <source>
        <dbReference type="ARBA" id="ARBA00022989"/>
    </source>
</evidence>
<reference evidence="13 14" key="1">
    <citation type="submission" date="2019-12" db="EMBL/GenBank/DDBJ databases">
        <authorList>
            <person name="Zhao J."/>
        </authorList>
    </citation>
    <scope>NUCLEOTIDE SEQUENCE [LARGE SCALE GENOMIC DNA]</scope>
    <source>
        <strain evidence="13 14">S-15</strain>
    </source>
</reference>
<feature type="transmembrane region" description="Helical" evidence="12">
    <location>
        <begin position="458"/>
        <end position="477"/>
    </location>
</feature>
<keyword evidence="8" id="KW-0406">Ion transport</keyword>
<dbReference type="PANTHER" id="PTHR42985">
    <property type="entry name" value="SODIUM-COUPLED MONOCARBOXYLATE TRANSPORTER"/>
    <property type="match status" value="1"/>
</dbReference>
<evidence type="ECO:0000256" key="2">
    <source>
        <dbReference type="ARBA" id="ARBA00006434"/>
    </source>
</evidence>
<feature type="transmembrane region" description="Helical" evidence="12">
    <location>
        <begin position="373"/>
        <end position="392"/>
    </location>
</feature>
<organism evidence="13 14">
    <name type="scientific">Acidiluteibacter ferrifornacis</name>
    <dbReference type="NCBI Taxonomy" id="2692424"/>
    <lineage>
        <taxon>Bacteria</taxon>
        <taxon>Pseudomonadati</taxon>
        <taxon>Bacteroidota</taxon>
        <taxon>Flavobacteriia</taxon>
        <taxon>Flavobacteriales</taxon>
        <taxon>Cryomorphaceae</taxon>
        <taxon>Acidiluteibacter</taxon>
    </lineage>
</organism>
<keyword evidence="4" id="KW-1003">Cell membrane</keyword>
<feature type="transmembrane region" description="Helical" evidence="12">
    <location>
        <begin position="233"/>
        <end position="251"/>
    </location>
</feature>
<dbReference type="EMBL" id="WWNE01000006">
    <property type="protein sequence ID" value="NBG65791.1"/>
    <property type="molecule type" value="Genomic_DNA"/>
</dbReference>
<feature type="transmembrane region" description="Helical" evidence="12">
    <location>
        <begin position="430"/>
        <end position="446"/>
    </location>
</feature>
<evidence type="ECO:0000256" key="5">
    <source>
        <dbReference type="ARBA" id="ARBA00022692"/>
    </source>
</evidence>
<feature type="transmembrane region" description="Helical" evidence="12">
    <location>
        <begin position="404"/>
        <end position="421"/>
    </location>
</feature>